<reference evidence="2 3" key="1">
    <citation type="journal article" date="2021" name="BMC Biol.">
        <title>Horizontally acquired antibacterial genes associated with adaptive radiation of ladybird beetles.</title>
        <authorList>
            <person name="Li H.S."/>
            <person name="Tang X.F."/>
            <person name="Huang Y.H."/>
            <person name="Xu Z.Y."/>
            <person name="Chen M.L."/>
            <person name="Du X.Y."/>
            <person name="Qiu B.Y."/>
            <person name="Chen P.T."/>
            <person name="Zhang W."/>
            <person name="Slipinski A."/>
            <person name="Escalona H.E."/>
            <person name="Waterhouse R.M."/>
            <person name="Zwick A."/>
            <person name="Pang H."/>
        </authorList>
    </citation>
    <scope>NUCLEOTIDE SEQUENCE [LARGE SCALE GENOMIC DNA]</scope>
    <source>
        <strain evidence="2">SYSU2018</strain>
    </source>
</reference>
<evidence type="ECO:0000313" key="3">
    <source>
        <dbReference type="Proteomes" id="UP001516400"/>
    </source>
</evidence>
<name>A0ABD2NKK8_9CUCU</name>
<evidence type="ECO:0000256" key="1">
    <source>
        <dbReference type="SAM" id="MobiDB-lite"/>
    </source>
</evidence>
<comment type="caution">
    <text evidence="2">The sequence shown here is derived from an EMBL/GenBank/DDBJ whole genome shotgun (WGS) entry which is preliminary data.</text>
</comment>
<sequence>MSMNTILCHQQPSHRVSSEEKKNNNTNIATLKDKLGSHGKQPKIKDDCKRKHLSRIEKENDKKKTDTVVAAYDLQAVFECPKGEISVFYYKSKLNVLNLQSIAYSKTELKALGRIQCK</sequence>
<organism evidence="2 3">
    <name type="scientific">Cryptolaemus montrouzieri</name>
    <dbReference type="NCBI Taxonomy" id="559131"/>
    <lineage>
        <taxon>Eukaryota</taxon>
        <taxon>Metazoa</taxon>
        <taxon>Ecdysozoa</taxon>
        <taxon>Arthropoda</taxon>
        <taxon>Hexapoda</taxon>
        <taxon>Insecta</taxon>
        <taxon>Pterygota</taxon>
        <taxon>Neoptera</taxon>
        <taxon>Endopterygota</taxon>
        <taxon>Coleoptera</taxon>
        <taxon>Polyphaga</taxon>
        <taxon>Cucujiformia</taxon>
        <taxon>Coccinelloidea</taxon>
        <taxon>Coccinellidae</taxon>
        <taxon>Scymninae</taxon>
        <taxon>Scymnini</taxon>
        <taxon>Cryptolaemus</taxon>
    </lineage>
</organism>
<protein>
    <submittedName>
        <fullName evidence="2">Uncharacterized protein</fullName>
    </submittedName>
</protein>
<dbReference type="AlphaFoldDB" id="A0ABD2NKK8"/>
<feature type="region of interest" description="Disordered" evidence="1">
    <location>
        <begin position="1"/>
        <end position="25"/>
    </location>
</feature>
<accession>A0ABD2NKK8</accession>
<keyword evidence="3" id="KW-1185">Reference proteome</keyword>
<dbReference type="Proteomes" id="UP001516400">
    <property type="component" value="Unassembled WGS sequence"/>
</dbReference>
<proteinExistence type="predicted"/>
<dbReference type="EMBL" id="JABFTP020000124">
    <property type="protein sequence ID" value="KAL3279144.1"/>
    <property type="molecule type" value="Genomic_DNA"/>
</dbReference>
<gene>
    <name evidence="2" type="ORF">HHI36_016658</name>
</gene>
<feature type="compositionally biased region" description="Polar residues" evidence="1">
    <location>
        <begin position="1"/>
        <end position="15"/>
    </location>
</feature>
<evidence type="ECO:0000313" key="2">
    <source>
        <dbReference type="EMBL" id="KAL3279144.1"/>
    </source>
</evidence>